<dbReference type="Pfam" id="PF13095">
    <property type="entry name" value="FTA2"/>
    <property type="match status" value="1"/>
</dbReference>
<evidence type="ECO:0000313" key="1">
    <source>
        <dbReference type="EMBL" id="KAK3292461.1"/>
    </source>
</evidence>
<dbReference type="InterPro" id="IPR025213">
    <property type="entry name" value="Sim4_Fta2"/>
</dbReference>
<keyword evidence="2" id="KW-1185">Reference proteome</keyword>
<accession>A0AAE0HBC8</accession>
<evidence type="ECO:0000313" key="2">
    <source>
        <dbReference type="Proteomes" id="UP001278766"/>
    </source>
</evidence>
<reference evidence="1" key="1">
    <citation type="journal article" date="2023" name="Mol. Phylogenet. Evol.">
        <title>Genome-scale phylogeny and comparative genomics of the fungal order Sordariales.</title>
        <authorList>
            <person name="Hensen N."/>
            <person name="Bonometti L."/>
            <person name="Westerberg I."/>
            <person name="Brannstrom I.O."/>
            <person name="Guillou S."/>
            <person name="Cros-Aarteil S."/>
            <person name="Calhoun S."/>
            <person name="Haridas S."/>
            <person name="Kuo A."/>
            <person name="Mondo S."/>
            <person name="Pangilinan J."/>
            <person name="Riley R."/>
            <person name="LaButti K."/>
            <person name="Andreopoulos B."/>
            <person name="Lipzen A."/>
            <person name="Chen C."/>
            <person name="Yan M."/>
            <person name="Daum C."/>
            <person name="Ng V."/>
            <person name="Clum A."/>
            <person name="Steindorff A."/>
            <person name="Ohm R.A."/>
            <person name="Martin F."/>
            <person name="Silar P."/>
            <person name="Natvig D.O."/>
            <person name="Lalanne C."/>
            <person name="Gautier V."/>
            <person name="Ament-Velasquez S.L."/>
            <person name="Kruys A."/>
            <person name="Hutchinson M.I."/>
            <person name="Powell A.J."/>
            <person name="Barry K."/>
            <person name="Miller A.N."/>
            <person name="Grigoriev I.V."/>
            <person name="Debuchy R."/>
            <person name="Gladieux P."/>
            <person name="Hiltunen Thoren M."/>
            <person name="Johannesson H."/>
        </authorList>
    </citation>
    <scope>NUCLEOTIDE SEQUENCE</scope>
    <source>
        <strain evidence="1">CBS 168.71</strain>
    </source>
</reference>
<dbReference type="Proteomes" id="UP001278766">
    <property type="component" value="Unassembled WGS sequence"/>
</dbReference>
<organism evidence="1 2">
    <name type="scientific">Chaetomium fimeti</name>
    <dbReference type="NCBI Taxonomy" id="1854472"/>
    <lineage>
        <taxon>Eukaryota</taxon>
        <taxon>Fungi</taxon>
        <taxon>Dikarya</taxon>
        <taxon>Ascomycota</taxon>
        <taxon>Pezizomycotina</taxon>
        <taxon>Sordariomycetes</taxon>
        <taxon>Sordariomycetidae</taxon>
        <taxon>Sordariales</taxon>
        <taxon>Chaetomiaceae</taxon>
        <taxon>Chaetomium</taxon>
    </lineage>
</organism>
<protein>
    <submittedName>
        <fullName evidence="1">Kinetochore Sim4 complex subunit FTA2-domain-containing protein</fullName>
    </submittedName>
</protein>
<gene>
    <name evidence="1" type="ORF">B0H64DRAFT_365373</name>
</gene>
<dbReference type="EMBL" id="JAUEPN010000007">
    <property type="protein sequence ID" value="KAK3292461.1"/>
    <property type="molecule type" value="Genomic_DNA"/>
</dbReference>
<reference evidence="1" key="2">
    <citation type="submission" date="2023-06" db="EMBL/GenBank/DDBJ databases">
        <authorList>
            <consortium name="Lawrence Berkeley National Laboratory"/>
            <person name="Haridas S."/>
            <person name="Hensen N."/>
            <person name="Bonometti L."/>
            <person name="Westerberg I."/>
            <person name="Brannstrom I.O."/>
            <person name="Guillou S."/>
            <person name="Cros-Aarteil S."/>
            <person name="Calhoun S."/>
            <person name="Kuo A."/>
            <person name="Mondo S."/>
            <person name="Pangilinan J."/>
            <person name="Riley R."/>
            <person name="Labutti K."/>
            <person name="Andreopoulos B."/>
            <person name="Lipzen A."/>
            <person name="Chen C."/>
            <person name="Yanf M."/>
            <person name="Daum C."/>
            <person name="Ng V."/>
            <person name="Clum A."/>
            <person name="Steindorff A."/>
            <person name="Ohm R."/>
            <person name="Martin F."/>
            <person name="Silar P."/>
            <person name="Natvig D."/>
            <person name="Lalanne C."/>
            <person name="Gautier V."/>
            <person name="Ament-Velasquez S.L."/>
            <person name="Kruys A."/>
            <person name="Hutchinson M.I."/>
            <person name="Powell A.J."/>
            <person name="Barry K."/>
            <person name="Miller A.N."/>
            <person name="Grigoriev I.V."/>
            <person name="Debuchy R."/>
            <person name="Gladieux P."/>
            <person name="Thoren M.H."/>
            <person name="Johannesson H."/>
        </authorList>
    </citation>
    <scope>NUCLEOTIDE SEQUENCE</scope>
    <source>
        <strain evidence="1">CBS 168.71</strain>
    </source>
</reference>
<comment type="caution">
    <text evidence="1">The sequence shown here is derived from an EMBL/GenBank/DDBJ whole genome shotgun (WGS) entry which is preliminary data.</text>
</comment>
<sequence>MSQRTRGLIPSESLPQVPGPKLVPFTPTARAAIQFIKELGDPSSDKDGRVWEVRINRSGPHYALKMFYFTTAAFIIDQTAAGELEYELASPQLYVDYFDAFSCECRAYGRLKEEGREDLAVPAHGYLFLTPKQEARITTKIVGCITESELDGDLWRRSEETRHLPIRAIVKELATDFVPFRPSDVTGMWGGLQDFHRLGILVRDVTVFNYMGGKLVDLSRAWTWPHPALTYYDDAAVEDERWLDSHYLRKIIIEFCWGERWDWDLDEIPEELTDCALKRSNVDTYVADPRQYDWLKWEQNPAEADRFLAENCFRGITVAGDIGMTGAWMGRNNLKAESEMNRWWLSFPWYIGRYV</sequence>
<dbReference type="AlphaFoldDB" id="A0AAE0HBC8"/>
<proteinExistence type="predicted"/>
<name>A0AAE0HBC8_9PEZI</name>
<dbReference type="RefSeq" id="XP_062655975.1">
    <property type="nucleotide sequence ID" value="XM_062801874.1"/>
</dbReference>
<dbReference type="GeneID" id="87838822"/>